<keyword evidence="6" id="KW-0862">Zinc</keyword>
<keyword evidence="10" id="KW-1185">Reference proteome</keyword>
<dbReference type="PANTHER" id="PTHR12147">
    <property type="entry name" value="METALLOPEPTIDASE M28 FAMILY MEMBER"/>
    <property type="match status" value="1"/>
</dbReference>
<dbReference type="Gene3D" id="3.40.630.10">
    <property type="entry name" value="Zn peptidases"/>
    <property type="match status" value="2"/>
</dbReference>
<dbReference type="InterPro" id="IPR007484">
    <property type="entry name" value="Peptidase_M28"/>
</dbReference>
<proteinExistence type="predicted"/>
<evidence type="ECO:0000256" key="7">
    <source>
        <dbReference type="SAM" id="SignalP"/>
    </source>
</evidence>
<evidence type="ECO:0000313" key="9">
    <source>
        <dbReference type="EMBL" id="NGZ83081.1"/>
    </source>
</evidence>
<evidence type="ECO:0000259" key="8">
    <source>
        <dbReference type="Pfam" id="PF04389"/>
    </source>
</evidence>
<dbReference type="InterPro" id="IPR046450">
    <property type="entry name" value="PA_dom_sf"/>
</dbReference>
<evidence type="ECO:0000256" key="5">
    <source>
        <dbReference type="ARBA" id="ARBA00022801"/>
    </source>
</evidence>
<evidence type="ECO:0000256" key="1">
    <source>
        <dbReference type="ARBA" id="ARBA00022438"/>
    </source>
</evidence>
<keyword evidence="5" id="KW-0378">Hydrolase</keyword>
<dbReference type="Proteomes" id="UP000666369">
    <property type="component" value="Unassembled WGS sequence"/>
</dbReference>
<keyword evidence="3" id="KW-0479">Metal-binding</keyword>
<evidence type="ECO:0000313" key="10">
    <source>
        <dbReference type="Proteomes" id="UP000666369"/>
    </source>
</evidence>
<keyword evidence="4 7" id="KW-0732">Signal</keyword>
<dbReference type="PANTHER" id="PTHR12147:SF56">
    <property type="entry name" value="AMINOPEPTIDASE YDR415C-RELATED"/>
    <property type="match status" value="1"/>
</dbReference>
<reference evidence="10" key="1">
    <citation type="submission" date="2023-07" db="EMBL/GenBank/DDBJ databases">
        <title>Duganella aceri sp. nov., isolated from tree sap.</title>
        <authorList>
            <person name="Kim I.S."/>
        </authorList>
    </citation>
    <scope>NUCLEOTIDE SEQUENCE [LARGE SCALE GENOMIC DNA]</scope>
    <source>
        <strain evidence="10">SAP-35</strain>
    </source>
</reference>
<evidence type="ECO:0000256" key="3">
    <source>
        <dbReference type="ARBA" id="ARBA00022723"/>
    </source>
</evidence>
<dbReference type="Pfam" id="PF04389">
    <property type="entry name" value="Peptidase_M28"/>
    <property type="match status" value="1"/>
</dbReference>
<evidence type="ECO:0000256" key="6">
    <source>
        <dbReference type="ARBA" id="ARBA00022833"/>
    </source>
</evidence>
<dbReference type="RefSeq" id="WP_166098011.1">
    <property type="nucleotide sequence ID" value="NZ_JAADJT010000001.1"/>
</dbReference>
<gene>
    <name evidence="9" type="ORF">GW587_02245</name>
</gene>
<evidence type="ECO:0000256" key="4">
    <source>
        <dbReference type="ARBA" id="ARBA00022729"/>
    </source>
</evidence>
<feature type="chain" id="PRO_5047464930" evidence="7">
    <location>
        <begin position="20"/>
        <end position="560"/>
    </location>
</feature>
<dbReference type="EMBL" id="JAADJT010000001">
    <property type="protein sequence ID" value="NGZ83081.1"/>
    <property type="molecule type" value="Genomic_DNA"/>
</dbReference>
<organism evidence="9 10">
    <name type="scientific">Duganella aceris</name>
    <dbReference type="NCBI Taxonomy" id="2703883"/>
    <lineage>
        <taxon>Bacteria</taxon>
        <taxon>Pseudomonadati</taxon>
        <taxon>Pseudomonadota</taxon>
        <taxon>Betaproteobacteria</taxon>
        <taxon>Burkholderiales</taxon>
        <taxon>Oxalobacteraceae</taxon>
        <taxon>Telluria group</taxon>
        <taxon>Duganella</taxon>
    </lineage>
</organism>
<dbReference type="SUPFAM" id="SSF52025">
    <property type="entry name" value="PA domain"/>
    <property type="match status" value="1"/>
</dbReference>
<sequence>MKLILPTALLALCVSNVQAAPKAAKPPTQAQVVEAASKKIDGATLLEQIATLASDEFEGRAPGTHGEAVTIDYLQQQFKQLGLEAGNPDGGYLQAVPLVGISSHPTLSYTKDGQATPLTFGDDYVAWTARPEQKIDIADSELVFVGYGVQAAEFKWDDYKGADLKGKTLVMLINDPPVPDPKHPKLLDPAMFGGNAMSWYGRWNYKFEMAARMGAAAALIVHEPKAAGYPYEVVVNSWGRENFAIDSSAPGPELPAVPGWLQQDRARDMFKAGGFDFDTLKKQALSRDFHPVPLGLKLNVAMPNAVRQLASHNVVGKIAGSDPQLKDEVVVYSAHWDHFGIDEALPGPRTQQIFHGALDNASGVAALLQIARAYQALPTAPKRSILFVLTTAEERGLLGAQYYARNPLYPLAKTVLNINVDGLNLWGRTRDVELSGMGKSSADEIVAAVAARQGRAVRPDSNVDYGSYYRGDQFEFARAGVPVIYLRSSTNYIGKPASYGKEKVLNYTAHQYHTVNDVVQPKWDTSGAVEDIALLFQAGYHAAQAKDAPKWNPAAEFQRR</sequence>
<feature type="signal peptide" evidence="7">
    <location>
        <begin position="1"/>
        <end position="19"/>
    </location>
</feature>
<protein>
    <submittedName>
        <fullName evidence="9">M28 family peptidase</fullName>
    </submittedName>
</protein>
<dbReference type="Gene3D" id="3.50.30.30">
    <property type="match status" value="1"/>
</dbReference>
<keyword evidence="1" id="KW-0031">Aminopeptidase</keyword>
<evidence type="ECO:0000256" key="2">
    <source>
        <dbReference type="ARBA" id="ARBA00022670"/>
    </source>
</evidence>
<name>A0ABX0FEV6_9BURK</name>
<accession>A0ABX0FEV6</accession>
<keyword evidence="2" id="KW-0645">Protease</keyword>
<comment type="caution">
    <text evidence="9">The sequence shown here is derived from an EMBL/GenBank/DDBJ whole genome shotgun (WGS) entry which is preliminary data.</text>
</comment>
<feature type="domain" description="Peptidase M28" evidence="8">
    <location>
        <begin position="313"/>
        <end position="535"/>
    </location>
</feature>
<dbReference type="SUPFAM" id="SSF53187">
    <property type="entry name" value="Zn-dependent exopeptidases"/>
    <property type="match status" value="1"/>
</dbReference>
<dbReference type="InterPro" id="IPR045175">
    <property type="entry name" value="M28_fam"/>
</dbReference>